<comment type="caution">
    <text evidence="1">The sequence shown here is derived from an EMBL/GenBank/DDBJ whole genome shotgun (WGS) entry which is preliminary data.</text>
</comment>
<dbReference type="PANTHER" id="PTHR46810">
    <property type="entry name" value="INACTIVE POLYGLYCYLASE TTLL10"/>
    <property type="match status" value="1"/>
</dbReference>
<protein>
    <submittedName>
        <fullName evidence="1">Protein polyglycylase ttll10</fullName>
    </submittedName>
</protein>
<sequence>MSSSLGSRGVKLDPAILTKVHPAPTPVKFTRIICDRSAEKKYQPDDKNKRNLLGNPNDGPVHAVRWNKSIRTPTTQPKTYYVSGGNGAAMVEAVLNRLGWVRCLDKDSAVQFRWVQCHQQIHYADFKEGLHLVNHIPNCGILTNKLGLLLSLRDYERRYQLRYGRAPAVSMHDFFPETYIADDPVERDAFYAAYESSETKVWISKPIAMNQGKGIFLVRDINVFKTALEDRDNEAKTLSIGLPPRLIQKYIAHPLLVNGHKFDIRCYALIANAMPYLVLYHPGYVRLSAHSYHLRDDNLQTHLTNQYIQKKSPNYAQVKNETVWTIDQLNDYINRYYRVSKCLPFDWVKTVLQYRIRRIIHRTFLAVKNRLATRLGMFQLYGLDFLLDDQFQPWLLEVNSNPAMATNCDALKSVLPDLVEKSIQIVLECFEKAQQGKPLLPMNGPLDRNSSSHSFELEITDDVDTGEKTDPSKLLDRLRLPEGFVLIYKESDAAFRARWPMAQSTPLRGWVAPRFKPPVSPPNRSCTGTPRSARPEISGQDAGKRNVAKNLDCVSVNQLSLRRLRSSSKAAQSFQLGEHIIRNSLLRRESSLITHQKKVLPPKVDQVGRQVSLPASVSLIRIDADNPVQATKGFIPKFRVPAAGLHTDIHDRLRRSISLNGVARDSCDALNQTVSNRKPALAKLIPEEVRRDLGNRLRPLLVVPTFNDMKQGPKEDQFAQPDGICELRPTAVPAQELVNTLQVDAISTPIKPYTTATSPEEELSVHS</sequence>
<dbReference type="PANTHER" id="PTHR46810:SF1">
    <property type="entry name" value="INACTIVE POLYGLYCYLASE TTLL10"/>
    <property type="match status" value="1"/>
</dbReference>
<gene>
    <name evidence="1" type="ORF">CSKR_114072</name>
</gene>
<dbReference type="InterPro" id="IPR011761">
    <property type="entry name" value="ATP-grasp"/>
</dbReference>
<evidence type="ECO:0000313" key="2">
    <source>
        <dbReference type="Proteomes" id="UP000286415"/>
    </source>
</evidence>
<dbReference type="PROSITE" id="PS50975">
    <property type="entry name" value="ATP_GRASP"/>
    <property type="match status" value="1"/>
</dbReference>
<dbReference type="Pfam" id="PF03133">
    <property type="entry name" value="TTL"/>
    <property type="match status" value="1"/>
</dbReference>
<dbReference type="PROSITE" id="PS51221">
    <property type="entry name" value="TTL"/>
    <property type="match status" value="1"/>
</dbReference>
<dbReference type="EMBL" id="NIRI02000042">
    <property type="protein sequence ID" value="KAG5446900.1"/>
    <property type="molecule type" value="Genomic_DNA"/>
</dbReference>
<dbReference type="AlphaFoldDB" id="A0A419PWG6"/>
<proteinExistence type="predicted"/>
<dbReference type="InterPro" id="IPR027752">
    <property type="entry name" value="TTLL10"/>
</dbReference>
<dbReference type="GO" id="GO:0070737">
    <property type="term" value="F:protein-glycine ligase activity, elongating"/>
    <property type="evidence" value="ECO:0007669"/>
    <property type="project" value="TreeGrafter"/>
</dbReference>
<dbReference type="InParanoid" id="A0A419PWG6"/>
<keyword evidence="2" id="KW-1185">Reference proteome</keyword>
<organism evidence="1 2">
    <name type="scientific">Clonorchis sinensis</name>
    <name type="common">Chinese liver fluke</name>
    <dbReference type="NCBI Taxonomy" id="79923"/>
    <lineage>
        <taxon>Eukaryota</taxon>
        <taxon>Metazoa</taxon>
        <taxon>Spiralia</taxon>
        <taxon>Lophotrochozoa</taxon>
        <taxon>Platyhelminthes</taxon>
        <taxon>Trematoda</taxon>
        <taxon>Digenea</taxon>
        <taxon>Opisthorchiida</taxon>
        <taxon>Opisthorchiata</taxon>
        <taxon>Opisthorchiidae</taxon>
        <taxon>Clonorchis</taxon>
    </lineage>
</organism>
<dbReference type="Proteomes" id="UP000286415">
    <property type="component" value="Unassembled WGS sequence"/>
</dbReference>
<dbReference type="Gene3D" id="3.30.470.20">
    <property type="entry name" value="ATP-grasp fold, B domain"/>
    <property type="match status" value="1"/>
</dbReference>
<dbReference type="OrthoDB" id="202825at2759"/>
<dbReference type="SUPFAM" id="SSF56059">
    <property type="entry name" value="Glutathione synthetase ATP-binding domain-like"/>
    <property type="match status" value="1"/>
</dbReference>
<evidence type="ECO:0000313" key="1">
    <source>
        <dbReference type="EMBL" id="KAG5446900.1"/>
    </source>
</evidence>
<reference evidence="1 2" key="1">
    <citation type="journal article" date="2018" name="Biotechnol. Adv.">
        <title>Improved genomic resources and new bioinformatic workflow for the carcinogenic parasite Clonorchis sinensis: Biotechnological implications.</title>
        <authorList>
            <person name="Wang D."/>
            <person name="Korhonen P.K."/>
            <person name="Gasser R.B."/>
            <person name="Young N.D."/>
        </authorList>
    </citation>
    <scope>NUCLEOTIDE SEQUENCE [LARGE SCALE GENOMIC DNA]</scope>
    <source>
        <strain evidence="1">Cs-k2</strain>
    </source>
</reference>
<dbReference type="GO" id="GO:0046872">
    <property type="term" value="F:metal ion binding"/>
    <property type="evidence" value="ECO:0007669"/>
    <property type="project" value="InterPro"/>
</dbReference>
<accession>A0A419PWG6</accession>
<dbReference type="STRING" id="79923.A0A419PWG6"/>
<name>A0A419PWG6_CLOSI</name>
<reference evidence="1 2" key="2">
    <citation type="journal article" date="2021" name="Genomics">
        <title>High-quality reference genome for Clonorchis sinensis.</title>
        <authorList>
            <person name="Young N.D."/>
            <person name="Stroehlein A.J."/>
            <person name="Kinkar L."/>
            <person name="Wang T."/>
            <person name="Sohn W.M."/>
            <person name="Chang B.C.H."/>
            <person name="Kaur P."/>
            <person name="Weisz D."/>
            <person name="Dudchenko O."/>
            <person name="Aiden E.L."/>
            <person name="Korhonen P.K."/>
            <person name="Gasser R.B."/>
        </authorList>
    </citation>
    <scope>NUCLEOTIDE SEQUENCE [LARGE SCALE GENOMIC DNA]</scope>
    <source>
        <strain evidence="1">Cs-k2</strain>
    </source>
</reference>
<dbReference type="InterPro" id="IPR004344">
    <property type="entry name" value="TTL/TTLL_fam"/>
</dbReference>
<dbReference type="GO" id="GO:0005524">
    <property type="term" value="F:ATP binding"/>
    <property type="evidence" value="ECO:0007669"/>
    <property type="project" value="UniProtKB-UniRule"/>
</dbReference>